<gene>
    <name evidence="3" type="ORF">EGD98_02455</name>
</gene>
<organism evidence="3 4">
    <name type="scientific">Haloarcula salinisoli</name>
    <dbReference type="NCBI Taxonomy" id="2487746"/>
    <lineage>
        <taxon>Archaea</taxon>
        <taxon>Methanobacteriati</taxon>
        <taxon>Methanobacteriota</taxon>
        <taxon>Stenosarchaea group</taxon>
        <taxon>Halobacteria</taxon>
        <taxon>Halobacteriales</taxon>
        <taxon>Haloarculaceae</taxon>
        <taxon>Haloarcula</taxon>
    </lineage>
</organism>
<sequence length="106" mass="12060">MGRTNPTYRGFLDGYEGEFDDYRRALRRRHQADFDRLFDGARAFADAAGYANHLDRDTLVLVSMLLAHEERLREQSDEIARLRAAVEAGDEAPDSVADERRTDGAQ</sequence>
<dbReference type="RefSeq" id="WP_220586764.1">
    <property type="nucleotide sequence ID" value="NZ_RKLQ01000001.1"/>
</dbReference>
<name>A0A8J7YJT7_9EURY</name>
<proteinExistence type="predicted"/>
<dbReference type="InterPro" id="IPR058469">
    <property type="entry name" value="DUF8156"/>
</dbReference>
<feature type="domain" description="DUF8156" evidence="2">
    <location>
        <begin position="1"/>
        <end position="99"/>
    </location>
</feature>
<reference evidence="3" key="1">
    <citation type="submission" date="2021-06" db="EMBL/GenBank/DDBJ databases">
        <title>Halomicroarcula sp. F24A a new haloarchaeum isolated from saline soil.</title>
        <authorList>
            <person name="Duran-Viseras A."/>
            <person name="Sanchez-Porro C."/>
            <person name="Ventosa A."/>
        </authorList>
    </citation>
    <scope>NUCLEOTIDE SEQUENCE</scope>
    <source>
        <strain evidence="3">F24A</strain>
    </source>
</reference>
<protein>
    <recommendedName>
        <fullName evidence="2">DUF8156 domain-containing protein</fullName>
    </recommendedName>
</protein>
<evidence type="ECO:0000259" key="2">
    <source>
        <dbReference type="Pfam" id="PF26485"/>
    </source>
</evidence>
<dbReference type="EMBL" id="RKLQ01000001">
    <property type="protein sequence ID" value="MBX0302528.1"/>
    <property type="molecule type" value="Genomic_DNA"/>
</dbReference>
<evidence type="ECO:0000313" key="4">
    <source>
        <dbReference type="Proteomes" id="UP000783863"/>
    </source>
</evidence>
<dbReference type="Proteomes" id="UP000783863">
    <property type="component" value="Unassembled WGS sequence"/>
</dbReference>
<accession>A0A8J7YJT7</accession>
<feature type="region of interest" description="Disordered" evidence="1">
    <location>
        <begin position="87"/>
        <end position="106"/>
    </location>
</feature>
<dbReference type="AlphaFoldDB" id="A0A8J7YJT7"/>
<comment type="caution">
    <text evidence="3">The sequence shown here is derived from an EMBL/GenBank/DDBJ whole genome shotgun (WGS) entry which is preliminary data.</text>
</comment>
<keyword evidence="4" id="KW-1185">Reference proteome</keyword>
<feature type="compositionally biased region" description="Basic and acidic residues" evidence="1">
    <location>
        <begin position="97"/>
        <end position="106"/>
    </location>
</feature>
<evidence type="ECO:0000313" key="3">
    <source>
        <dbReference type="EMBL" id="MBX0302528.1"/>
    </source>
</evidence>
<evidence type="ECO:0000256" key="1">
    <source>
        <dbReference type="SAM" id="MobiDB-lite"/>
    </source>
</evidence>
<dbReference type="Pfam" id="PF26485">
    <property type="entry name" value="DUF8156"/>
    <property type="match status" value="1"/>
</dbReference>